<accession>A0A369IEP1</accession>
<sequence>MKDVKNPQFILFMVAGLVGIWHLTVAMTSKVGVAGPFMAKPAEGYTWMGIDNAESRFFWQNTDVKWQAGTPHPEFKAETSETEGVWNPLPGYEFVDKSKSLQTAWKAGLQHPDYMAWSAPSEGQWEPVTGYKFIYDGDTFTDAVWDPNHSYEDLKVISLPDQDKYAPFPGYQFIKPNESLEVVWVPGTINYENPKLIAGQQRDNWIANTRSVSPRYRSGGLTPAQAFGVGVVVGGGVGYGIGRRPYWY</sequence>
<evidence type="ECO:0000313" key="2">
    <source>
        <dbReference type="Proteomes" id="UP000253141"/>
    </source>
</evidence>
<comment type="caution">
    <text evidence="1">The sequence shown here is derived from an EMBL/GenBank/DDBJ whole genome shotgun (WGS) entry which is preliminary data.</text>
</comment>
<protein>
    <submittedName>
        <fullName evidence="1">Uncharacterized protein</fullName>
    </submittedName>
</protein>
<organism evidence="1 2">
    <name type="scientific">Runella aurantiaca</name>
    <dbReference type="NCBI Taxonomy" id="2282308"/>
    <lineage>
        <taxon>Bacteria</taxon>
        <taxon>Pseudomonadati</taxon>
        <taxon>Bacteroidota</taxon>
        <taxon>Cytophagia</taxon>
        <taxon>Cytophagales</taxon>
        <taxon>Spirosomataceae</taxon>
        <taxon>Runella</taxon>
    </lineage>
</organism>
<keyword evidence="2" id="KW-1185">Reference proteome</keyword>
<reference evidence="1 2" key="1">
    <citation type="submission" date="2018-07" db="EMBL/GenBank/DDBJ databases">
        <title>Genome analysis of Runella aurantiaca.</title>
        <authorList>
            <person name="Yang X."/>
        </authorList>
    </citation>
    <scope>NUCLEOTIDE SEQUENCE [LARGE SCALE GENOMIC DNA]</scope>
    <source>
        <strain evidence="1 2">YX9</strain>
    </source>
</reference>
<dbReference type="OrthoDB" id="941199at2"/>
<evidence type="ECO:0000313" key="1">
    <source>
        <dbReference type="EMBL" id="RDB07522.1"/>
    </source>
</evidence>
<dbReference type="EMBL" id="QPIW01000001">
    <property type="protein sequence ID" value="RDB07522.1"/>
    <property type="molecule type" value="Genomic_DNA"/>
</dbReference>
<gene>
    <name evidence="1" type="ORF">DVG78_00180</name>
</gene>
<dbReference type="Proteomes" id="UP000253141">
    <property type="component" value="Unassembled WGS sequence"/>
</dbReference>
<name>A0A369IEP1_9BACT</name>
<dbReference type="AlphaFoldDB" id="A0A369IEP1"/>
<proteinExistence type="predicted"/>
<dbReference type="RefSeq" id="WP_114459067.1">
    <property type="nucleotide sequence ID" value="NZ_QPIW01000001.1"/>
</dbReference>